<feature type="compositionally biased region" description="Basic and acidic residues" evidence="2">
    <location>
        <begin position="49"/>
        <end position="104"/>
    </location>
</feature>
<dbReference type="OrthoDB" id="48651at2759"/>
<dbReference type="EMBL" id="BRYA01000480">
    <property type="protein sequence ID" value="GMI49229.1"/>
    <property type="molecule type" value="Genomic_DNA"/>
</dbReference>
<feature type="compositionally biased region" description="Basic and acidic residues" evidence="2">
    <location>
        <begin position="319"/>
        <end position="346"/>
    </location>
</feature>
<feature type="compositionally biased region" description="Basic and acidic residues" evidence="2">
    <location>
        <begin position="112"/>
        <end position="142"/>
    </location>
</feature>
<comment type="caution">
    <text evidence="4">The sequence shown here is derived from an EMBL/GenBank/DDBJ whole genome shotgun (WGS) entry which is preliminary data.</text>
</comment>
<name>A0A9W7GP44_9STRA</name>
<dbReference type="SUPFAM" id="SSF54928">
    <property type="entry name" value="RNA-binding domain, RBD"/>
    <property type="match status" value="1"/>
</dbReference>
<dbReference type="InterPro" id="IPR000504">
    <property type="entry name" value="RRM_dom"/>
</dbReference>
<evidence type="ECO:0000256" key="2">
    <source>
        <dbReference type="SAM" id="MobiDB-lite"/>
    </source>
</evidence>
<evidence type="ECO:0000256" key="1">
    <source>
        <dbReference type="PROSITE-ProRule" id="PRU00176"/>
    </source>
</evidence>
<reference evidence="5" key="1">
    <citation type="journal article" date="2023" name="Commun. Biol.">
        <title>Genome analysis of Parmales, the sister group of diatoms, reveals the evolutionary specialization of diatoms from phago-mixotrophs to photoautotrophs.</title>
        <authorList>
            <person name="Ban H."/>
            <person name="Sato S."/>
            <person name="Yoshikawa S."/>
            <person name="Yamada K."/>
            <person name="Nakamura Y."/>
            <person name="Ichinomiya M."/>
            <person name="Sato N."/>
            <person name="Blanc-Mathieu R."/>
            <person name="Endo H."/>
            <person name="Kuwata A."/>
            <person name="Ogata H."/>
        </authorList>
    </citation>
    <scope>NUCLEOTIDE SEQUENCE [LARGE SCALE GENOMIC DNA]</scope>
</reference>
<dbReference type="InterPro" id="IPR012677">
    <property type="entry name" value="Nucleotide-bd_a/b_plait_sf"/>
</dbReference>
<keyword evidence="1" id="KW-0694">RNA-binding</keyword>
<dbReference type="PROSITE" id="PS50102">
    <property type="entry name" value="RRM"/>
    <property type="match status" value="1"/>
</dbReference>
<organism evidence="4 5">
    <name type="scientific">Triparma columacea</name>
    <dbReference type="NCBI Taxonomy" id="722753"/>
    <lineage>
        <taxon>Eukaryota</taxon>
        <taxon>Sar</taxon>
        <taxon>Stramenopiles</taxon>
        <taxon>Ochrophyta</taxon>
        <taxon>Bolidophyceae</taxon>
        <taxon>Parmales</taxon>
        <taxon>Triparmaceae</taxon>
        <taxon>Triparma</taxon>
    </lineage>
</organism>
<evidence type="ECO:0000313" key="5">
    <source>
        <dbReference type="Proteomes" id="UP001165065"/>
    </source>
</evidence>
<feature type="compositionally biased region" description="Polar residues" evidence="2">
    <location>
        <begin position="303"/>
        <end position="313"/>
    </location>
</feature>
<sequence>MQWADQSDSDDERPPPKLEPGADVDSFFDAPALSAETKPAAQSTMQPLERPRDRDNRRGGGGGGDRRQPRYDRDDRRNNSGGRDRGDRNNRRGDDRRGDRRDGGNRGNDGFDNFRRRDNMDGGRLSEPRNDRNDRRNNDRRSNNNSAPIPFPTEAPFLAFVGNLAGRDQDPITAEDLKDFFGKNTEVSVVNVHLPNPTGNNSHAPFGFMELSSLEELQLLVATARSNNGNLDFTPIPGRTLRLDVANSRQAVDFTNRANPTSKSSGGGRGGQKSSGDLPPPPPVGSSRPRLKLAPRTKPIVPSNGSSTANSSIFGGAKPRVEKIEPPKTEETTAKKDTPKDKEGKGNARARNRAGSNGNGKGNKDNKNNNDSNSMGKKKKNAADKIPESAKLPVAQPTKKKEETVQNGFASLGFGDSDSDSD</sequence>
<protein>
    <recommendedName>
        <fullName evidence="3">RRM domain-containing protein</fullName>
    </recommendedName>
</protein>
<dbReference type="GO" id="GO:0003723">
    <property type="term" value="F:RNA binding"/>
    <property type="evidence" value="ECO:0007669"/>
    <property type="project" value="UniProtKB-UniRule"/>
</dbReference>
<dbReference type="Gene3D" id="3.30.70.330">
    <property type="match status" value="1"/>
</dbReference>
<feature type="domain" description="RRM" evidence="3">
    <location>
        <begin position="157"/>
        <end position="248"/>
    </location>
</feature>
<gene>
    <name evidence="4" type="ORF">TrCOL_g4722</name>
</gene>
<dbReference type="Proteomes" id="UP001165065">
    <property type="component" value="Unassembled WGS sequence"/>
</dbReference>
<keyword evidence="5" id="KW-1185">Reference proteome</keyword>
<dbReference type="InterPro" id="IPR035979">
    <property type="entry name" value="RBD_domain_sf"/>
</dbReference>
<feature type="compositionally biased region" description="Low complexity" evidence="2">
    <location>
        <begin position="347"/>
        <end position="356"/>
    </location>
</feature>
<dbReference type="AlphaFoldDB" id="A0A9W7GP44"/>
<evidence type="ECO:0000259" key="3">
    <source>
        <dbReference type="PROSITE" id="PS50102"/>
    </source>
</evidence>
<evidence type="ECO:0000313" key="4">
    <source>
        <dbReference type="EMBL" id="GMI49229.1"/>
    </source>
</evidence>
<feature type="region of interest" description="Disordered" evidence="2">
    <location>
        <begin position="252"/>
        <end position="422"/>
    </location>
</feature>
<accession>A0A9W7GP44</accession>
<feature type="region of interest" description="Disordered" evidence="2">
    <location>
        <begin position="1"/>
        <end position="152"/>
    </location>
</feature>
<proteinExistence type="predicted"/>